<organism evidence="2 3">
    <name type="scientific">Streptomyces hazeniae</name>
    <dbReference type="NCBI Taxonomy" id="3075538"/>
    <lineage>
        <taxon>Bacteria</taxon>
        <taxon>Bacillati</taxon>
        <taxon>Actinomycetota</taxon>
        <taxon>Actinomycetes</taxon>
        <taxon>Kitasatosporales</taxon>
        <taxon>Streptomycetaceae</taxon>
        <taxon>Streptomyces</taxon>
    </lineage>
</organism>
<gene>
    <name evidence="2" type="ORF">RM572_07390</name>
</gene>
<keyword evidence="3" id="KW-1185">Reference proteome</keyword>
<accession>A0ABU2NRG9</accession>
<evidence type="ECO:0000313" key="3">
    <source>
        <dbReference type="Proteomes" id="UP001183414"/>
    </source>
</evidence>
<sequence length="149" mass="16556">MPRTSTLTQAARIEPDPSLREALERVAERRAREADAVVRYADGTELRVPSPLLEVLRAAAGELSQGHAVTILATETELTPAEAAALLGLSRPFVVRLFDEGAIPSTHLPGSRHRVVRLDDVLAFAERRRRRQEGRRRISDVVEDTDLPY</sequence>
<feature type="domain" description="Helix-turn-helix" evidence="1">
    <location>
        <begin position="78"/>
        <end position="129"/>
    </location>
</feature>
<dbReference type="EMBL" id="JAVREQ010000004">
    <property type="protein sequence ID" value="MDT0378602.1"/>
    <property type="molecule type" value="Genomic_DNA"/>
</dbReference>
<dbReference type="SUPFAM" id="SSF46955">
    <property type="entry name" value="Putative DNA-binding domain"/>
    <property type="match status" value="1"/>
</dbReference>
<dbReference type="InterPro" id="IPR041657">
    <property type="entry name" value="HTH_17"/>
</dbReference>
<protein>
    <submittedName>
        <fullName evidence="2">Helix-turn-helix domain-containing protein</fullName>
    </submittedName>
</protein>
<evidence type="ECO:0000313" key="2">
    <source>
        <dbReference type="EMBL" id="MDT0378602.1"/>
    </source>
</evidence>
<dbReference type="InterPro" id="IPR009061">
    <property type="entry name" value="DNA-bd_dom_put_sf"/>
</dbReference>
<reference evidence="3" key="1">
    <citation type="submission" date="2023-07" db="EMBL/GenBank/DDBJ databases">
        <title>30 novel species of actinomycetes from the DSMZ collection.</title>
        <authorList>
            <person name="Nouioui I."/>
        </authorList>
    </citation>
    <scope>NUCLEOTIDE SEQUENCE [LARGE SCALE GENOMIC DNA]</scope>
    <source>
        <strain evidence="3">DSM 42041</strain>
    </source>
</reference>
<dbReference type="InterPro" id="IPR010093">
    <property type="entry name" value="SinI_DNA-bd"/>
</dbReference>
<proteinExistence type="predicted"/>
<dbReference type="RefSeq" id="WP_311672466.1">
    <property type="nucleotide sequence ID" value="NZ_JAVREQ010000004.1"/>
</dbReference>
<dbReference type="Pfam" id="PF12728">
    <property type="entry name" value="HTH_17"/>
    <property type="match status" value="1"/>
</dbReference>
<evidence type="ECO:0000259" key="1">
    <source>
        <dbReference type="Pfam" id="PF12728"/>
    </source>
</evidence>
<comment type="caution">
    <text evidence="2">The sequence shown here is derived from an EMBL/GenBank/DDBJ whole genome shotgun (WGS) entry which is preliminary data.</text>
</comment>
<name>A0ABU2NRG9_9ACTN</name>
<dbReference type="NCBIfam" id="TIGR01764">
    <property type="entry name" value="excise"/>
    <property type="match status" value="1"/>
</dbReference>
<dbReference type="Proteomes" id="UP001183414">
    <property type="component" value="Unassembled WGS sequence"/>
</dbReference>